<dbReference type="Proteomes" id="UP001605036">
    <property type="component" value="Unassembled WGS sequence"/>
</dbReference>
<keyword evidence="3" id="KW-1185">Reference proteome</keyword>
<evidence type="ECO:0000313" key="2">
    <source>
        <dbReference type="EMBL" id="KAL2610946.1"/>
    </source>
</evidence>
<reference evidence="2 3" key="1">
    <citation type="submission" date="2024-09" db="EMBL/GenBank/DDBJ databases">
        <title>Chromosome-scale assembly of Riccia fluitans.</title>
        <authorList>
            <person name="Paukszto L."/>
            <person name="Sawicki J."/>
            <person name="Karawczyk K."/>
            <person name="Piernik-Szablinska J."/>
            <person name="Szczecinska M."/>
            <person name="Mazdziarz M."/>
        </authorList>
    </citation>
    <scope>NUCLEOTIDE SEQUENCE [LARGE SCALE GENOMIC DNA]</scope>
    <source>
        <strain evidence="2">Rf_01</strain>
        <tissue evidence="2">Aerial parts of the thallus</tissue>
    </source>
</reference>
<feature type="compositionally biased region" description="Acidic residues" evidence="1">
    <location>
        <begin position="99"/>
        <end position="108"/>
    </location>
</feature>
<feature type="compositionally biased region" description="Basic and acidic residues" evidence="1">
    <location>
        <begin position="25"/>
        <end position="43"/>
    </location>
</feature>
<name>A0ABD1XSS5_9MARC</name>
<gene>
    <name evidence="2" type="ORF">R1flu_022638</name>
</gene>
<feature type="region of interest" description="Disordered" evidence="1">
    <location>
        <begin position="1"/>
        <end position="108"/>
    </location>
</feature>
<sequence>MKWLSPEDEKKLGFVRDVDEEAEDKEPSSPKADKVRVEAKEVPQVETLPNVPEEDEPIIAEPISDEEDPNIKVEPKQRRSKRRQSSPLIPTNKPKAKEEDEDDKEGYD</sequence>
<comment type="caution">
    <text evidence="2">The sequence shown here is derived from an EMBL/GenBank/DDBJ whole genome shotgun (WGS) entry which is preliminary data.</text>
</comment>
<proteinExistence type="predicted"/>
<protein>
    <submittedName>
        <fullName evidence="2">Uncharacterized protein</fullName>
    </submittedName>
</protein>
<feature type="compositionally biased region" description="Basic and acidic residues" evidence="1">
    <location>
        <begin position="1"/>
        <end position="17"/>
    </location>
</feature>
<dbReference type="AlphaFoldDB" id="A0ABD1XSS5"/>
<dbReference type="EMBL" id="JBHFFA010000007">
    <property type="protein sequence ID" value="KAL2610946.1"/>
    <property type="molecule type" value="Genomic_DNA"/>
</dbReference>
<feature type="compositionally biased region" description="Acidic residues" evidence="1">
    <location>
        <begin position="52"/>
        <end position="68"/>
    </location>
</feature>
<evidence type="ECO:0000256" key="1">
    <source>
        <dbReference type="SAM" id="MobiDB-lite"/>
    </source>
</evidence>
<organism evidence="2 3">
    <name type="scientific">Riccia fluitans</name>
    <dbReference type="NCBI Taxonomy" id="41844"/>
    <lineage>
        <taxon>Eukaryota</taxon>
        <taxon>Viridiplantae</taxon>
        <taxon>Streptophyta</taxon>
        <taxon>Embryophyta</taxon>
        <taxon>Marchantiophyta</taxon>
        <taxon>Marchantiopsida</taxon>
        <taxon>Marchantiidae</taxon>
        <taxon>Marchantiales</taxon>
        <taxon>Ricciaceae</taxon>
        <taxon>Riccia</taxon>
    </lineage>
</organism>
<evidence type="ECO:0000313" key="3">
    <source>
        <dbReference type="Proteomes" id="UP001605036"/>
    </source>
</evidence>
<accession>A0ABD1XSS5</accession>